<dbReference type="RefSeq" id="WP_260793663.1">
    <property type="nucleotide sequence ID" value="NZ_CP093313.1"/>
</dbReference>
<dbReference type="Gene3D" id="3.60.110.10">
    <property type="entry name" value="Carbon-nitrogen hydrolase"/>
    <property type="match status" value="1"/>
</dbReference>
<dbReference type="Proteomes" id="UP001059380">
    <property type="component" value="Chromosome"/>
</dbReference>
<dbReference type="GO" id="GO:0050126">
    <property type="term" value="F:N-carbamoylputrescine amidase activity"/>
    <property type="evidence" value="ECO:0007669"/>
    <property type="project" value="TreeGrafter"/>
</dbReference>
<dbReference type="InterPro" id="IPR050345">
    <property type="entry name" value="Aliph_Amidase/BUP"/>
</dbReference>
<dbReference type="PANTHER" id="PTHR43674:SF2">
    <property type="entry name" value="BETA-UREIDOPROPIONASE"/>
    <property type="match status" value="1"/>
</dbReference>
<evidence type="ECO:0000313" key="5">
    <source>
        <dbReference type="Proteomes" id="UP001059380"/>
    </source>
</evidence>
<evidence type="ECO:0000256" key="2">
    <source>
        <dbReference type="SAM" id="SignalP"/>
    </source>
</evidence>
<dbReference type="SUPFAM" id="SSF56317">
    <property type="entry name" value="Carbon-nitrogen hydrolase"/>
    <property type="match status" value="1"/>
</dbReference>
<proteinExistence type="predicted"/>
<evidence type="ECO:0000256" key="1">
    <source>
        <dbReference type="ARBA" id="ARBA00022801"/>
    </source>
</evidence>
<dbReference type="PROSITE" id="PS50263">
    <property type="entry name" value="CN_HYDROLASE"/>
    <property type="match status" value="1"/>
</dbReference>
<sequence length="282" mass="30965">MKKLSCLFVFLAAWAGIVSSAVAAPQRNVRLAICQILAIDGDREGNFRRIEYALEQAEAKHADIAIFPESSILGWENPDAHKMAEPIPGKDSERIAALARQHHVMIAIGLDEKEGDKLYDSAILVDKTGKLLWKHRKINVLPELMTPPYSQGKPEDIGVVDTEFGRIAVLICADTFSDAFVNRMKALKPDLMLVPYGWAAPNDQWPQHSKVLEDLVKRRAALVRCPMAGVDLVGEMTHGPWAGQTYGGSSFVADGTGKILLTLRDRDTDLQVIDVTAGNLGK</sequence>
<dbReference type="AlphaFoldDB" id="A0A9J7BNG2"/>
<evidence type="ECO:0000259" key="3">
    <source>
        <dbReference type="PROSITE" id="PS50263"/>
    </source>
</evidence>
<accession>A0A9J7BNG2</accession>
<dbReference type="InterPro" id="IPR036526">
    <property type="entry name" value="C-N_Hydrolase_sf"/>
</dbReference>
<protein>
    <submittedName>
        <fullName evidence="4">Carbon-nitrogen hydrolase family protein</fullName>
    </submittedName>
</protein>
<feature type="chain" id="PRO_5039955664" evidence="2">
    <location>
        <begin position="24"/>
        <end position="282"/>
    </location>
</feature>
<dbReference type="Pfam" id="PF00795">
    <property type="entry name" value="CN_hydrolase"/>
    <property type="match status" value="1"/>
</dbReference>
<organism evidence="4 5">
    <name type="scientific">Occallatibacter riparius</name>
    <dbReference type="NCBI Taxonomy" id="1002689"/>
    <lineage>
        <taxon>Bacteria</taxon>
        <taxon>Pseudomonadati</taxon>
        <taxon>Acidobacteriota</taxon>
        <taxon>Terriglobia</taxon>
        <taxon>Terriglobales</taxon>
        <taxon>Acidobacteriaceae</taxon>
        <taxon>Occallatibacter</taxon>
    </lineage>
</organism>
<feature type="signal peptide" evidence="2">
    <location>
        <begin position="1"/>
        <end position="23"/>
    </location>
</feature>
<dbReference type="PANTHER" id="PTHR43674">
    <property type="entry name" value="NITRILASE C965.09-RELATED"/>
    <property type="match status" value="1"/>
</dbReference>
<reference evidence="4" key="1">
    <citation type="submission" date="2021-04" db="EMBL/GenBank/DDBJ databases">
        <title>Phylogenetic analysis of Acidobacteriaceae.</title>
        <authorList>
            <person name="Qiu L."/>
            <person name="Zhang Q."/>
        </authorList>
    </citation>
    <scope>NUCLEOTIDE SEQUENCE</scope>
    <source>
        <strain evidence="4">DSM 25168</strain>
    </source>
</reference>
<feature type="domain" description="CN hydrolase" evidence="3">
    <location>
        <begin position="29"/>
        <end position="277"/>
    </location>
</feature>
<dbReference type="KEGG" id="orp:MOP44_26850"/>
<evidence type="ECO:0000313" key="4">
    <source>
        <dbReference type="EMBL" id="UWZ84159.1"/>
    </source>
</evidence>
<keyword evidence="5" id="KW-1185">Reference proteome</keyword>
<dbReference type="GO" id="GO:0033388">
    <property type="term" value="P:putrescine biosynthetic process from arginine"/>
    <property type="evidence" value="ECO:0007669"/>
    <property type="project" value="TreeGrafter"/>
</dbReference>
<dbReference type="EMBL" id="CP093313">
    <property type="protein sequence ID" value="UWZ84159.1"/>
    <property type="molecule type" value="Genomic_DNA"/>
</dbReference>
<keyword evidence="1 4" id="KW-0378">Hydrolase</keyword>
<keyword evidence="2" id="KW-0732">Signal</keyword>
<gene>
    <name evidence="4" type="ORF">MOP44_26850</name>
</gene>
<name>A0A9J7BNG2_9BACT</name>
<dbReference type="CDD" id="cd07197">
    <property type="entry name" value="nitrilase"/>
    <property type="match status" value="1"/>
</dbReference>
<dbReference type="InterPro" id="IPR003010">
    <property type="entry name" value="C-N_Hydrolase"/>
</dbReference>